<dbReference type="RefSeq" id="WP_091653701.1">
    <property type="nucleotide sequence ID" value="NZ_FOVW01000005.1"/>
</dbReference>
<organism evidence="2 3">
    <name type="scientific">Algoriphagus ornithinivorans</name>
    <dbReference type="NCBI Taxonomy" id="226506"/>
    <lineage>
        <taxon>Bacteria</taxon>
        <taxon>Pseudomonadati</taxon>
        <taxon>Bacteroidota</taxon>
        <taxon>Cytophagia</taxon>
        <taxon>Cytophagales</taxon>
        <taxon>Cyclobacteriaceae</taxon>
        <taxon>Algoriphagus</taxon>
    </lineage>
</organism>
<dbReference type="EMBL" id="FOVW01000005">
    <property type="protein sequence ID" value="SFO34845.1"/>
    <property type="molecule type" value="Genomic_DNA"/>
</dbReference>
<dbReference type="STRING" id="226506.SAMN04488519_105358"/>
<proteinExistence type="predicted"/>
<feature type="chain" id="PRO_5011676546" description="Auto-transporter adhesin, head GIN domain" evidence="1">
    <location>
        <begin position="22"/>
        <end position="272"/>
    </location>
</feature>
<dbReference type="AlphaFoldDB" id="A0A1I5GFQ2"/>
<reference evidence="3" key="1">
    <citation type="submission" date="2016-10" db="EMBL/GenBank/DDBJ databases">
        <authorList>
            <person name="Varghese N."/>
            <person name="Submissions S."/>
        </authorList>
    </citation>
    <scope>NUCLEOTIDE SEQUENCE [LARGE SCALE GENOMIC DNA]</scope>
    <source>
        <strain evidence="3">DSM 15282</strain>
    </source>
</reference>
<keyword evidence="1" id="KW-0732">Signal</keyword>
<gene>
    <name evidence="2" type="ORF">SAMN04488519_105358</name>
</gene>
<accession>A0A1I5GFQ2</accession>
<evidence type="ECO:0000256" key="1">
    <source>
        <dbReference type="SAM" id="SignalP"/>
    </source>
</evidence>
<dbReference type="Proteomes" id="UP000199564">
    <property type="component" value="Unassembled WGS sequence"/>
</dbReference>
<keyword evidence="3" id="KW-1185">Reference proteome</keyword>
<feature type="signal peptide" evidence="1">
    <location>
        <begin position="1"/>
        <end position="21"/>
    </location>
</feature>
<sequence>MKKLFNIALVGLLFLGLQSCSDSSSVFPEPDLSAVNDEIAVNRVYEDMDNYTLTVLESSGLGARIMASQNESICAGVDINVNRDTKKIIVDFGQGCTSSSGITRKGKVILDYTGNFLFPGASVTTTFDGYEVEGLKIEGRRKITNTGIDLINSKVNLTVEVNNGKVTWPDNTFVSFNSEQVRSVSLGSQGYQIEITGTANGKGRAGANFNSSTISPLTVTQDCVDSGVLIPSSGVLGFVSGGAEVRIDYGTGACDKTVILTYPGGSKEITFD</sequence>
<evidence type="ECO:0008006" key="4">
    <source>
        <dbReference type="Google" id="ProtNLM"/>
    </source>
</evidence>
<evidence type="ECO:0000313" key="3">
    <source>
        <dbReference type="Proteomes" id="UP000199564"/>
    </source>
</evidence>
<evidence type="ECO:0000313" key="2">
    <source>
        <dbReference type="EMBL" id="SFO34845.1"/>
    </source>
</evidence>
<protein>
    <recommendedName>
        <fullName evidence="4">Auto-transporter adhesin, head GIN domain</fullName>
    </recommendedName>
</protein>
<name>A0A1I5GFQ2_9BACT</name>
<dbReference type="PROSITE" id="PS51257">
    <property type="entry name" value="PROKAR_LIPOPROTEIN"/>
    <property type="match status" value="1"/>
</dbReference>